<feature type="transmembrane region" description="Helical" evidence="1">
    <location>
        <begin position="12"/>
        <end position="32"/>
    </location>
</feature>
<dbReference type="OrthoDB" id="9791872at2"/>
<keyword evidence="1" id="KW-0472">Membrane</keyword>
<feature type="transmembrane region" description="Helical" evidence="1">
    <location>
        <begin position="358"/>
        <end position="378"/>
    </location>
</feature>
<feature type="transmembrane region" description="Helical" evidence="1">
    <location>
        <begin position="319"/>
        <end position="338"/>
    </location>
</feature>
<organism evidence="3 4">
    <name type="scientific">Paracoccus onubensis</name>
    <dbReference type="NCBI Taxonomy" id="1675788"/>
    <lineage>
        <taxon>Bacteria</taxon>
        <taxon>Pseudomonadati</taxon>
        <taxon>Pseudomonadota</taxon>
        <taxon>Alphaproteobacteria</taxon>
        <taxon>Rhodobacterales</taxon>
        <taxon>Paracoccaceae</taxon>
        <taxon>Paracoccus</taxon>
    </lineage>
</organism>
<feature type="transmembrane region" description="Helical" evidence="1">
    <location>
        <begin position="194"/>
        <end position="215"/>
    </location>
</feature>
<evidence type="ECO:0000313" key="4">
    <source>
        <dbReference type="Proteomes" id="UP000284202"/>
    </source>
</evidence>
<dbReference type="AlphaFoldDB" id="A0A418SUI1"/>
<proteinExistence type="predicted"/>
<dbReference type="RefSeq" id="WP_119749615.1">
    <property type="nucleotide sequence ID" value="NZ_QZCG01000008.1"/>
</dbReference>
<feature type="transmembrane region" description="Helical" evidence="1">
    <location>
        <begin position="143"/>
        <end position="162"/>
    </location>
</feature>
<feature type="transmembrane region" description="Helical" evidence="1">
    <location>
        <begin position="168"/>
        <end position="187"/>
    </location>
</feature>
<keyword evidence="1" id="KW-1133">Transmembrane helix</keyword>
<feature type="domain" description="DUF112" evidence="2">
    <location>
        <begin position="22"/>
        <end position="441"/>
    </location>
</feature>
<feature type="transmembrane region" description="Helical" evidence="1">
    <location>
        <begin position="44"/>
        <end position="67"/>
    </location>
</feature>
<accession>A0A418SUI1</accession>
<feature type="transmembrane region" description="Helical" evidence="1">
    <location>
        <begin position="466"/>
        <end position="487"/>
    </location>
</feature>
<dbReference type="InterPro" id="IPR002823">
    <property type="entry name" value="DUF112_TM"/>
</dbReference>
<name>A0A418SUI1_9RHOB</name>
<keyword evidence="1" id="KW-0812">Transmembrane</keyword>
<evidence type="ECO:0000256" key="1">
    <source>
        <dbReference type="SAM" id="Phobius"/>
    </source>
</evidence>
<reference evidence="4" key="1">
    <citation type="submission" date="2018-09" db="EMBL/GenBank/DDBJ databases">
        <title>Acidovorax cavernicola nov. sp. isolated from Gruta de las Maravillas (Aracena, Spain).</title>
        <authorList>
            <person name="Jurado V."/>
            <person name="Gutierrez-Patricio S."/>
            <person name="Gonzalez-Pimentel J.L."/>
            <person name="Miller A.Z."/>
            <person name="Laiz L."/>
            <person name="Saiz-Jimenez C."/>
        </authorList>
    </citation>
    <scope>NUCLEOTIDE SEQUENCE [LARGE SCALE GENOMIC DNA]</scope>
    <source>
        <strain evidence="4">1011MAR3C25</strain>
    </source>
</reference>
<dbReference type="PANTHER" id="PTHR35342:SF5">
    <property type="entry name" value="TRICARBOXYLIC TRANSPORT PROTEIN"/>
    <property type="match status" value="1"/>
</dbReference>
<dbReference type="Proteomes" id="UP000284202">
    <property type="component" value="Unassembled WGS sequence"/>
</dbReference>
<dbReference type="EMBL" id="QZCG01000008">
    <property type="protein sequence ID" value="RJE84595.1"/>
    <property type="molecule type" value="Genomic_DNA"/>
</dbReference>
<feature type="transmembrane region" description="Helical" evidence="1">
    <location>
        <begin position="108"/>
        <end position="131"/>
    </location>
</feature>
<evidence type="ECO:0000313" key="3">
    <source>
        <dbReference type="EMBL" id="RJE84595.1"/>
    </source>
</evidence>
<gene>
    <name evidence="3" type="ORF">D3P04_13190</name>
</gene>
<dbReference type="PANTHER" id="PTHR35342">
    <property type="entry name" value="TRICARBOXYLIC TRANSPORT PROTEIN"/>
    <property type="match status" value="1"/>
</dbReference>
<protein>
    <recommendedName>
        <fullName evidence="2">DUF112 domain-containing protein</fullName>
    </recommendedName>
</protein>
<feature type="transmembrane region" description="Helical" evidence="1">
    <location>
        <begin position="413"/>
        <end position="430"/>
    </location>
</feature>
<feature type="transmembrane region" description="Helical" evidence="1">
    <location>
        <begin position="437"/>
        <end position="460"/>
    </location>
</feature>
<dbReference type="Pfam" id="PF01970">
    <property type="entry name" value="TctA"/>
    <property type="match status" value="1"/>
</dbReference>
<keyword evidence="4" id="KW-1185">Reference proteome</keyword>
<evidence type="ECO:0000259" key="2">
    <source>
        <dbReference type="Pfam" id="PF01970"/>
    </source>
</evidence>
<sequence length="511" mass="54346">MEYDLATVSGLFGHAFSMWWIMIPAIMVGLVAGAVPGFAAHNTIIILLPLTLALNVELALTFMVSLYCASHLGCGIPAILVNIPGTGGAAATTLDGYPMTKNGQAVKALALCFVASVLGGLISSIVTLFALPMLSKVGYYIHSVEMVVVMLFGLALIASIAAQDMLKGLIAGAFGLMLGAMGADHIYATPRGTFGFLALFDGVPLVPALIGLFAISEALVMLEETTLVKQGSQSRGRVTWRESAKEIFHAFTYWWQIVWTSILGLIIGALPGAGASIASFVAYQQSLFFSKTPEKFGTGHPQGVIAPESANNGVTTGTLVPLLAIGVPGGSTAAVMMIVLQFHGVPFGPRLFVEQPQLAYGVIAVMAVSYIMMIPFMFPMVRYMSRITVISTVYLAPFIVAFTLVGAFVPRGFIFDMGVAVAFGVIGYIARKTGYHVAAILIGVILGPLIERSFLLAMRISGNDPMVMFSSTIGNVLWVMLILTLALPPLMQRRRAWLERQTSKSHAGPDA</sequence>
<feature type="transmembrane region" description="Helical" evidence="1">
    <location>
        <begin position="257"/>
        <end position="283"/>
    </location>
</feature>
<comment type="caution">
    <text evidence="3">The sequence shown here is derived from an EMBL/GenBank/DDBJ whole genome shotgun (WGS) entry which is preliminary data.</text>
</comment>
<feature type="transmembrane region" description="Helical" evidence="1">
    <location>
        <begin position="387"/>
        <end position="407"/>
    </location>
</feature>